<organism evidence="4 5">
    <name type="scientific">Thermothelomyces thermophilus (strain ATCC 42464 / BCRC 31852 / DSM 1799)</name>
    <name type="common">Sporotrichum thermophile</name>
    <dbReference type="NCBI Taxonomy" id="573729"/>
    <lineage>
        <taxon>Eukaryota</taxon>
        <taxon>Fungi</taxon>
        <taxon>Dikarya</taxon>
        <taxon>Ascomycota</taxon>
        <taxon>Pezizomycotina</taxon>
        <taxon>Sordariomycetes</taxon>
        <taxon>Sordariomycetidae</taxon>
        <taxon>Sordariales</taxon>
        <taxon>Chaetomiaceae</taxon>
        <taxon>Thermothelomyces</taxon>
    </lineage>
</organism>
<comment type="similarity">
    <text evidence="1">Belongs to the GMC oxidoreductase family.</text>
</comment>
<keyword evidence="5" id="KW-1185">Reference proteome</keyword>
<dbReference type="GO" id="GO:0050660">
    <property type="term" value="F:flavin adenine dinucleotide binding"/>
    <property type="evidence" value="ECO:0007669"/>
    <property type="project" value="InterPro"/>
</dbReference>
<evidence type="ECO:0000256" key="1">
    <source>
        <dbReference type="ARBA" id="ARBA00010790"/>
    </source>
</evidence>
<evidence type="ECO:0000256" key="2">
    <source>
        <dbReference type="SAM" id="SignalP"/>
    </source>
</evidence>
<dbReference type="GO" id="GO:0016614">
    <property type="term" value="F:oxidoreductase activity, acting on CH-OH group of donors"/>
    <property type="evidence" value="ECO:0007669"/>
    <property type="project" value="InterPro"/>
</dbReference>
<dbReference type="KEGG" id="mtm:MYCTH_2124673"/>
<dbReference type="PANTHER" id="PTHR11552">
    <property type="entry name" value="GLUCOSE-METHANOL-CHOLINE GMC OXIDOREDUCTASE"/>
    <property type="match status" value="1"/>
</dbReference>
<dbReference type="Proteomes" id="UP000007322">
    <property type="component" value="Chromosome 1"/>
</dbReference>
<reference evidence="4 5" key="1">
    <citation type="journal article" date="2011" name="Nat. Biotechnol.">
        <title>Comparative genomic analysis of the thermophilic biomass-degrading fungi Myceliophthora thermophila and Thielavia terrestris.</title>
        <authorList>
            <person name="Berka R.M."/>
            <person name="Grigoriev I.V."/>
            <person name="Otillar R."/>
            <person name="Salamov A."/>
            <person name="Grimwood J."/>
            <person name="Reid I."/>
            <person name="Ishmael N."/>
            <person name="John T."/>
            <person name="Darmond C."/>
            <person name="Moisan M.-C."/>
            <person name="Henrissat B."/>
            <person name="Coutinho P.M."/>
            <person name="Lombard V."/>
            <person name="Natvig D.O."/>
            <person name="Lindquist E."/>
            <person name="Schmutz J."/>
            <person name="Lucas S."/>
            <person name="Harris P."/>
            <person name="Powlowski J."/>
            <person name="Bellemare A."/>
            <person name="Taylor D."/>
            <person name="Butler G."/>
            <person name="de Vries R.P."/>
            <person name="Allijn I.E."/>
            <person name="van den Brink J."/>
            <person name="Ushinsky S."/>
            <person name="Storms R."/>
            <person name="Powell A.J."/>
            <person name="Paulsen I.T."/>
            <person name="Elbourne L.D.H."/>
            <person name="Baker S.E."/>
            <person name="Magnuson J."/>
            <person name="LaBoissiere S."/>
            <person name="Clutterbuck A.J."/>
            <person name="Martinez D."/>
            <person name="Wogulis M."/>
            <person name="de Leon A.L."/>
            <person name="Rey M.W."/>
            <person name="Tsang A."/>
        </authorList>
    </citation>
    <scope>NUCLEOTIDE SEQUENCE [LARGE SCALE GENOMIC DNA]</scope>
    <source>
        <strain evidence="5">ATCC 42464 / BCRC 31852 / DSM 1799</strain>
    </source>
</reference>
<dbReference type="InterPro" id="IPR036188">
    <property type="entry name" value="FAD/NAD-bd_sf"/>
</dbReference>
<dbReference type="EMBL" id="CP003002">
    <property type="protein sequence ID" value="AEO55716.1"/>
    <property type="molecule type" value="Genomic_DNA"/>
</dbReference>
<dbReference type="VEuPathDB" id="FungiDB:MYCTH_2124673"/>
<dbReference type="HOGENOM" id="CLU_1455348_0_0_1"/>
<dbReference type="InParanoid" id="G2PZN0"/>
<dbReference type="Gene3D" id="3.50.50.60">
    <property type="entry name" value="FAD/NAD(P)-binding domain"/>
    <property type="match status" value="2"/>
</dbReference>
<dbReference type="GeneID" id="11508472"/>
<dbReference type="GO" id="GO:0044550">
    <property type="term" value="P:secondary metabolite biosynthetic process"/>
    <property type="evidence" value="ECO:0007669"/>
    <property type="project" value="TreeGrafter"/>
</dbReference>
<sequence>MAPYADINMPRLRTLLVATILILLQQSGLAYPRTHHASKLFVGGRGVDGEYDYIVDGKTTVLVVEYGQRTPSVLQLSGIGPRELLESAGILTVVNLPGVGQDFQHHAMIQAGLRFAAYLARSLTPTEYHPAGTRAMLPRDLGGVVDQELRVYGVDRIRGVPSKWSFAVFRVVSLVLCFLHFHRYTA</sequence>
<feature type="chain" id="PRO_5003435808" description="Glucose-methanol-choline oxidoreductase C-terminal domain-containing protein" evidence="2">
    <location>
        <begin position="31"/>
        <end position="186"/>
    </location>
</feature>
<dbReference type="RefSeq" id="XP_003660961.1">
    <property type="nucleotide sequence ID" value="XM_003660913.1"/>
</dbReference>
<feature type="domain" description="Glucose-methanol-choline oxidoreductase C-terminal" evidence="3">
    <location>
        <begin position="108"/>
        <end position="158"/>
    </location>
</feature>
<evidence type="ECO:0000313" key="5">
    <source>
        <dbReference type="Proteomes" id="UP000007322"/>
    </source>
</evidence>
<dbReference type="InterPro" id="IPR007867">
    <property type="entry name" value="GMC_OxRtase_C"/>
</dbReference>
<keyword evidence="2" id="KW-0732">Signal</keyword>
<name>G2PZN0_THET4</name>
<evidence type="ECO:0000259" key="3">
    <source>
        <dbReference type="Pfam" id="PF05199"/>
    </source>
</evidence>
<proteinExistence type="inferred from homology"/>
<dbReference type="SUPFAM" id="SSF51905">
    <property type="entry name" value="FAD/NAD(P)-binding domain"/>
    <property type="match status" value="1"/>
</dbReference>
<feature type="signal peptide" evidence="2">
    <location>
        <begin position="1"/>
        <end position="30"/>
    </location>
</feature>
<accession>G2PZN0</accession>
<dbReference type="Pfam" id="PF05199">
    <property type="entry name" value="GMC_oxred_C"/>
    <property type="match status" value="1"/>
</dbReference>
<dbReference type="OrthoDB" id="269227at2759"/>
<protein>
    <recommendedName>
        <fullName evidence="3">Glucose-methanol-choline oxidoreductase C-terminal domain-containing protein</fullName>
    </recommendedName>
</protein>
<dbReference type="InterPro" id="IPR012132">
    <property type="entry name" value="GMC_OxRdtase"/>
</dbReference>
<dbReference type="Gene3D" id="3.30.560.10">
    <property type="entry name" value="Glucose Oxidase, domain 3"/>
    <property type="match status" value="2"/>
</dbReference>
<dbReference type="AlphaFoldDB" id="G2PZN0"/>
<evidence type="ECO:0000313" key="4">
    <source>
        <dbReference type="EMBL" id="AEO55716.1"/>
    </source>
</evidence>
<dbReference type="PANTHER" id="PTHR11552:SF115">
    <property type="entry name" value="DEHYDROGENASE XPTC-RELATED"/>
    <property type="match status" value="1"/>
</dbReference>
<gene>
    <name evidence="4" type="ORF">MYCTH_2124673</name>
</gene>